<keyword evidence="2" id="KW-0677">Repeat</keyword>
<dbReference type="OMA" id="KMEDHED"/>
<name>A0A066VJ60_TILAU</name>
<sequence>MSLQFLADYTSSSKHDCPIWTIATSSKVVWSASADGAIKAWDINSGRSIGSIQSPHRNAVTSLSVSESQGWMTTNSLDGSLALWKIQSFHDQQTRLPKVDDLVAARGASSPTQEGDRNEATESMVPPNGENSRALKDEAQEVTSCLAYCPSVARMAFPGERTPFPIDAYTSDLHPNKPILATTGNTASLSLYRITVDNLASTNDSQEQSPLSTFLTPLRRFRANAVIHPKDHASASSATRSLARNPIPTSARKGWGMCVRFTPAGSMVAVGTDSGQVIVHDVESGAVIALFSNHAAPIRSLSFSLAPVLGSVNSAAAPLSGHRGSSGSSSLSDLERRLDHLSVGSEDLTLSVHDARDLREQGQQASGTVVAMLQGHAKMVVDASIRGDGRILASTSTDKTIKLWDLAASPKVCVCTIAEDGAMWCLRWINDGKFVAAGDQGVVRWYRGAGVGTSAGEDL</sequence>
<feature type="repeat" description="WD" evidence="3">
    <location>
        <begin position="373"/>
        <end position="414"/>
    </location>
</feature>
<dbReference type="PANTHER" id="PTHR19879:SF9">
    <property type="entry name" value="TRANSCRIPTION INITIATION FACTOR TFIID SUBUNIT 5"/>
    <property type="match status" value="1"/>
</dbReference>
<dbReference type="Proteomes" id="UP000027361">
    <property type="component" value="Unassembled WGS sequence"/>
</dbReference>
<dbReference type="PROSITE" id="PS00678">
    <property type="entry name" value="WD_REPEATS_1"/>
    <property type="match status" value="2"/>
</dbReference>
<organism evidence="5 6">
    <name type="scientific">Tilletiaria anomala (strain ATCC 24038 / CBS 436.72 / UBC 951)</name>
    <dbReference type="NCBI Taxonomy" id="1037660"/>
    <lineage>
        <taxon>Eukaryota</taxon>
        <taxon>Fungi</taxon>
        <taxon>Dikarya</taxon>
        <taxon>Basidiomycota</taxon>
        <taxon>Ustilaginomycotina</taxon>
        <taxon>Exobasidiomycetes</taxon>
        <taxon>Georgefischeriales</taxon>
        <taxon>Tilletiariaceae</taxon>
        <taxon>Tilletiaria</taxon>
    </lineage>
</organism>
<evidence type="ECO:0000256" key="3">
    <source>
        <dbReference type="PROSITE-ProRule" id="PRU00221"/>
    </source>
</evidence>
<dbReference type="InterPro" id="IPR036322">
    <property type="entry name" value="WD40_repeat_dom_sf"/>
</dbReference>
<feature type="repeat" description="WD" evidence="3">
    <location>
        <begin position="12"/>
        <end position="51"/>
    </location>
</feature>
<proteinExistence type="predicted"/>
<evidence type="ECO:0000313" key="6">
    <source>
        <dbReference type="Proteomes" id="UP000027361"/>
    </source>
</evidence>
<dbReference type="Gene3D" id="2.130.10.10">
    <property type="entry name" value="YVTN repeat-like/Quinoprotein amine dehydrogenase"/>
    <property type="match status" value="2"/>
</dbReference>
<accession>A0A066VJ60</accession>
<dbReference type="InterPro" id="IPR020472">
    <property type="entry name" value="WD40_PAC1"/>
</dbReference>
<evidence type="ECO:0000313" key="5">
    <source>
        <dbReference type="EMBL" id="KDN38640.1"/>
    </source>
</evidence>
<dbReference type="PANTHER" id="PTHR19879">
    <property type="entry name" value="TRANSCRIPTION INITIATION FACTOR TFIID"/>
    <property type="match status" value="1"/>
</dbReference>
<gene>
    <name evidence="5" type="ORF">K437DRAFT_251174</name>
</gene>
<dbReference type="EMBL" id="JMSN01000115">
    <property type="protein sequence ID" value="KDN38640.1"/>
    <property type="molecule type" value="Genomic_DNA"/>
</dbReference>
<dbReference type="STRING" id="1037660.A0A066VJ60"/>
<reference evidence="5 6" key="1">
    <citation type="submission" date="2014-05" db="EMBL/GenBank/DDBJ databases">
        <title>Draft genome sequence of a rare smut relative, Tilletiaria anomala UBC 951.</title>
        <authorList>
            <consortium name="DOE Joint Genome Institute"/>
            <person name="Toome M."/>
            <person name="Kuo A."/>
            <person name="Henrissat B."/>
            <person name="Lipzen A."/>
            <person name="Tritt A."/>
            <person name="Yoshinaga Y."/>
            <person name="Zane M."/>
            <person name="Barry K."/>
            <person name="Grigoriev I.V."/>
            <person name="Spatafora J.W."/>
            <person name="Aimea M.C."/>
        </authorList>
    </citation>
    <scope>NUCLEOTIDE SEQUENCE [LARGE SCALE GENOMIC DNA]</scope>
    <source>
        <strain evidence="5 6">UBC 951</strain>
    </source>
</reference>
<dbReference type="PROSITE" id="PS50294">
    <property type="entry name" value="WD_REPEATS_REGION"/>
    <property type="match status" value="2"/>
</dbReference>
<dbReference type="AlphaFoldDB" id="A0A066VJ60"/>
<dbReference type="GeneID" id="25263379"/>
<dbReference type="InterPro" id="IPR019775">
    <property type="entry name" value="WD40_repeat_CS"/>
</dbReference>
<dbReference type="PROSITE" id="PS50082">
    <property type="entry name" value="WD_REPEATS_2"/>
    <property type="match status" value="3"/>
</dbReference>
<evidence type="ECO:0000256" key="4">
    <source>
        <dbReference type="SAM" id="MobiDB-lite"/>
    </source>
</evidence>
<keyword evidence="1 3" id="KW-0853">WD repeat</keyword>
<dbReference type="InParanoid" id="A0A066VJ60"/>
<feature type="region of interest" description="Disordered" evidence="4">
    <location>
        <begin position="106"/>
        <end position="133"/>
    </location>
</feature>
<protein>
    <submittedName>
        <fullName evidence="5">WD40 repeat-like protein</fullName>
    </submittedName>
</protein>
<dbReference type="InterPro" id="IPR001680">
    <property type="entry name" value="WD40_rpt"/>
</dbReference>
<dbReference type="RefSeq" id="XP_013240782.1">
    <property type="nucleotide sequence ID" value="XM_013385328.1"/>
</dbReference>
<comment type="caution">
    <text evidence="5">The sequence shown here is derived from an EMBL/GenBank/DDBJ whole genome shotgun (WGS) entry which is preliminary data.</text>
</comment>
<evidence type="ECO:0000256" key="1">
    <source>
        <dbReference type="ARBA" id="ARBA00022574"/>
    </source>
</evidence>
<dbReference type="SUPFAM" id="SSF50978">
    <property type="entry name" value="WD40 repeat-like"/>
    <property type="match status" value="1"/>
</dbReference>
<dbReference type="SMART" id="SM00320">
    <property type="entry name" value="WD40"/>
    <property type="match status" value="6"/>
</dbReference>
<dbReference type="PRINTS" id="PR00320">
    <property type="entry name" value="GPROTEINBRPT"/>
</dbReference>
<dbReference type="Pfam" id="PF00400">
    <property type="entry name" value="WD40"/>
    <property type="match status" value="2"/>
</dbReference>
<dbReference type="OrthoDB" id="538223at2759"/>
<feature type="repeat" description="WD" evidence="3">
    <location>
        <begin position="53"/>
        <end position="94"/>
    </location>
</feature>
<dbReference type="HOGENOM" id="CLU_596090_0_0_1"/>
<dbReference type="InterPro" id="IPR015943">
    <property type="entry name" value="WD40/YVTN_repeat-like_dom_sf"/>
</dbReference>
<keyword evidence="6" id="KW-1185">Reference proteome</keyword>
<evidence type="ECO:0000256" key="2">
    <source>
        <dbReference type="ARBA" id="ARBA00022737"/>
    </source>
</evidence>